<dbReference type="EC" id="2.6.1.52" evidence="4"/>
<comment type="catalytic activity">
    <reaction evidence="10">
        <text>O-phospho-L-serine + 2-oxoglutarate = 3-phosphooxypyruvate + L-glutamate</text>
        <dbReference type="Rhea" id="RHEA:14329"/>
        <dbReference type="ChEBI" id="CHEBI:16810"/>
        <dbReference type="ChEBI" id="CHEBI:18110"/>
        <dbReference type="ChEBI" id="CHEBI:29985"/>
        <dbReference type="ChEBI" id="CHEBI:57524"/>
        <dbReference type="EC" id="2.6.1.52"/>
    </reaction>
</comment>
<keyword evidence="5" id="KW-0032">Aminotransferase</keyword>
<feature type="domain" description="Aminotransferase class V" evidence="11">
    <location>
        <begin position="54"/>
        <end position="405"/>
    </location>
</feature>
<dbReference type="GO" id="GO:0005737">
    <property type="term" value="C:cytoplasm"/>
    <property type="evidence" value="ECO:0007669"/>
    <property type="project" value="TreeGrafter"/>
</dbReference>
<keyword evidence="6" id="KW-0028">Amino-acid biosynthesis</keyword>
<evidence type="ECO:0000256" key="2">
    <source>
        <dbReference type="ARBA" id="ARBA00005099"/>
    </source>
</evidence>
<evidence type="ECO:0000256" key="5">
    <source>
        <dbReference type="ARBA" id="ARBA00022576"/>
    </source>
</evidence>
<evidence type="ECO:0000256" key="7">
    <source>
        <dbReference type="ARBA" id="ARBA00022679"/>
    </source>
</evidence>
<dbReference type="AlphaFoldDB" id="A0A6S8XSC8"/>
<dbReference type="InterPro" id="IPR015421">
    <property type="entry name" value="PyrdxlP-dep_Trfase_major"/>
</dbReference>
<keyword evidence="8" id="KW-0663">Pyridoxal phosphate</keyword>
<dbReference type="SUPFAM" id="SSF53383">
    <property type="entry name" value="PLP-dependent transferases"/>
    <property type="match status" value="1"/>
</dbReference>
<accession>A0A6S8XSC8</accession>
<evidence type="ECO:0000256" key="6">
    <source>
        <dbReference type="ARBA" id="ARBA00022605"/>
    </source>
</evidence>
<dbReference type="HAMAP" id="MF_00160">
    <property type="entry name" value="SerC_aminotrans_5"/>
    <property type="match status" value="1"/>
</dbReference>
<evidence type="ECO:0000256" key="8">
    <source>
        <dbReference type="ARBA" id="ARBA00022898"/>
    </source>
</evidence>
<dbReference type="UniPathway" id="UPA00135">
    <property type="reaction ID" value="UER00197"/>
</dbReference>
<dbReference type="PANTHER" id="PTHR43247">
    <property type="entry name" value="PHOSPHOSERINE AMINOTRANSFERASE"/>
    <property type="match status" value="1"/>
</dbReference>
<comment type="pathway">
    <text evidence="2">Amino-acid biosynthesis; L-serine biosynthesis; L-serine from 3-phospho-D-glycerate: step 2/3.</text>
</comment>
<dbReference type="Gene3D" id="3.90.1150.10">
    <property type="entry name" value="Aspartate Aminotransferase, domain 1"/>
    <property type="match status" value="1"/>
</dbReference>
<dbReference type="InterPro" id="IPR015422">
    <property type="entry name" value="PyrdxlP-dep_Trfase_small"/>
</dbReference>
<dbReference type="GO" id="GO:0004648">
    <property type="term" value="F:O-phospho-L-serine:2-oxoglutarate aminotransferase activity"/>
    <property type="evidence" value="ECO:0007669"/>
    <property type="project" value="UniProtKB-EC"/>
</dbReference>
<evidence type="ECO:0000313" key="13">
    <source>
        <dbReference type="EMBL" id="CAE0472884.1"/>
    </source>
</evidence>
<evidence type="ECO:0000259" key="11">
    <source>
        <dbReference type="Pfam" id="PF00266"/>
    </source>
</evidence>
<comment type="cofactor">
    <cofactor evidence="1">
        <name>pyridoxal 5'-phosphate</name>
        <dbReference type="ChEBI" id="CHEBI:597326"/>
    </cofactor>
</comment>
<evidence type="ECO:0000256" key="9">
    <source>
        <dbReference type="ARBA" id="ARBA00023299"/>
    </source>
</evidence>
<dbReference type="GO" id="GO:0006564">
    <property type="term" value="P:L-serine biosynthetic process"/>
    <property type="evidence" value="ECO:0007669"/>
    <property type="project" value="UniProtKB-KW"/>
</dbReference>
<dbReference type="EMBL" id="HBIO01023088">
    <property type="protein sequence ID" value="CAE0472884.1"/>
    <property type="molecule type" value="Transcribed_RNA"/>
</dbReference>
<reference evidence="13" key="1">
    <citation type="submission" date="2021-01" db="EMBL/GenBank/DDBJ databases">
        <authorList>
            <person name="Corre E."/>
            <person name="Pelletier E."/>
            <person name="Niang G."/>
            <person name="Scheremetjew M."/>
            <person name="Finn R."/>
            <person name="Kale V."/>
            <person name="Holt S."/>
            <person name="Cochrane G."/>
            <person name="Meng A."/>
            <person name="Brown T."/>
            <person name="Cohen L."/>
        </authorList>
    </citation>
    <scope>NUCLEOTIDE SEQUENCE</scope>
    <source>
        <strain evidence="13">MM31A-1</strain>
    </source>
</reference>
<dbReference type="InterPro" id="IPR015424">
    <property type="entry name" value="PyrdxlP-dep_Trfase"/>
</dbReference>
<evidence type="ECO:0000256" key="1">
    <source>
        <dbReference type="ARBA" id="ARBA00001933"/>
    </source>
</evidence>
<dbReference type="FunFam" id="3.40.640.10:FF:000010">
    <property type="entry name" value="Phosphoserine aminotransferase"/>
    <property type="match status" value="1"/>
</dbReference>
<evidence type="ECO:0000313" key="12">
    <source>
        <dbReference type="EMBL" id="CAE0472883.1"/>
    </source>
</evidence>
<proteinExistence type="inferred from homology"/>
<dbReference type="Gene3D" id="3.40.640.10">
    <property type="entry name" value="Type I PLP-dependent aspartate aminotransferase-like (Major domain)"/>
    <property type="match status" value="1"/>
</dbReference>
<dbReference type="EMBL" id="HBIO01023086">
    <property type="protein sequence ID" value="CAE0472883.1"/>
    <property type="molecule type" value="Transcribed_RNA"/>
</dbReference>
<keyword evidence="9" id="KW-0718">Serine biosynthesis</keyword>
<name>A0A6S8XSC8_9STRA</name>
<gene>
    <name evidence="12" type="ORF">CDEB00056_LOCUS17736</name>
    <name evidence="13" type="ORF">CDEB00056_LOCUS17737</name>
</gene>
<dbReference type="GO" id="GO:0030170">
    <property type="term" value="F:pyridoxal phosphate binding"/>
    <property type="evidence" value="ECO:0007669"/>
    <property type="project" value="TreeGrafter"/>
</dbReference>
<sequence length="429" mass="47133">MCITTTVPVNTTHASKKARRVSFDPCPDGFTDTTTLAHPVLTGSLTPPANVKVLNFSPGPTGLDPEVEDEIKDLFNSHRICSMYLSHRSPEFGEILKEAVALSREVMSIPDNYEVLFTHGGGHGQFAAVPLNLCPNGDETVTYLVNGTWSKRAAVEASKYCNPKVISSENADDGTFTDMPKMDAIDPQSKYVYLCSNETVNGIELHSLPQLKNCNAPLVVDASSDFSTKPIDWVGCNVGILYACASKNIGHPGITMTIIRKDLLGNPSKYCPGVFDYTTNVQSDNLWNTTATFNVEVVGIVMNWILRQGGVEEMESRSKQKAKMMYDLIDTSGGFYTTPLSEAHNIPLRSRMNTPFDVAGGDEALTDEFLIQAWELGIVGLRTVTPFGVGKYLRASLYNGVSVEKCKILVDFMKEFAQENMHQFAEAQR</sequence>
<keyword evidence="7" id="KW-0808">Transferase</keyword>
<evidence type="ECO:0000256" key="3">
    <source>
        <dbReference type="ARBA" id="ARBA00006904"/>
    </source>
</evidence>
<dbReference type="PANTHER" id="PTHR43247:SF1">
    <property type="entry name" value="PHOSPHOSERINE AMINOTRANSFERASE"/>
    <property type="match status" value="1"/>
</dbReference>
<dbReference type="InterPro" id="IPR000192">
    <property type="entry name" value="Aminotrans_V_dom"/>
</dbReference>
<organism evidence="13">
    <name type="scientific">Chaetoceros debilis</name>
    <dbReference type="NCBI Taxonomy" id="122233"/>
    <lineage>
        <taxon>Eukaryota</taxon>
        <taxon>Sar</taxon>
        <taxon>Stramenopiles</taxon>
        <taxon>Ochrophyta</taxon>
        <taxon>Bacillariophyta</taxon>
        <taxon>Coscinodiscophyceae</taxon>
        <taxon>Chaetocerotophycidae</taxon>
        <taxon>Chaetocerotales</taxon>
        <taxon>Chaetocerotaceae</taxon>
        <taxon>Chaetoceros</taxon>
    </lineage>
</organism>
<comment type="similarity">
    <text evidence="3">Belongs to the class-V pyridoxal-phosphate-dependent aminotransferase family. SerC subfamily.</text>
</comment>
<evidence type="ECO:0000256" key="10">
    <source>
        <dbReference type="ARBA" id="ARBA00049007"/>
    </source>
</evidence>
<protein>
    <recommendedName>
        <fullName evidence="4">phosphoserine transaminase</fullName>
        <ecNumber evidence="4">2.6.1.52</ecNumber>
    </recommendedName>
</protein>
<dbReference type="Pfam" id="PF00266">
    <property type="entry name" value="Aminotran_5"/>
    <property type="match status" value="1"/>
</dbReference>
<evidence type="ECO:0000256" key="4">
    <source>
        <dbReference type="ARBA" id="ARBA00013030"/>
    </source>
</evidence>
<dbReference type="InterPro" id="IPR022278">
    <property type="entry name" value="Pser_aminoTfrase"/>
</dbReference>
<dbReference type="NCBIfam" id="NF003764">
    <property type="entry name" value="PRK05355.1"/>
    <property type="match status" value="1"/>
</dbReference>